<dbReference type="InterPro" id="IPR036709">
    <property type="entry name" value="Autotransporte_beta_dom_sf"/>
</dbReference>
<feature type="domain" description="Autotransporter" evidence="1">
    <location>
        <begin position="45"/>
        <end position="307"/>
    </location>
</feature>
<proteinExistence type="predicted"/>
<organism evidence="2 3">
    <name type="scientific">Methylohalomonas lacus</name>
    <dbReference type="NCBI Taxonomy" id="398773"/>
    <lineage>
        <taxon>Bacteria</taxon>
        <taxon>Pseudomonadati</taxon>
        <taxon>Pseudomonadota</taxon>
        <taxon>Gammaproteobacteria</taxon>
        <taxon>Methylohalomonadales</taxon>
        <taxon>Methylohalomonadaceae</taxon>
        <taxon>Methylohalomonas</taxon>
    </lineage>
</organism>
<dbReference type="Pfam" id="PF03797">
    <property type="entry name" value="Autotransporter"/>
    <property type="match status" value="1"/>
</dbReference>
<name>A0AAE3HMQ7_9GAMM</name>
<evidence type="ECO:0000259" key="1">
    <source>
        <dbReference type="PROSITE" id="PS51208"/>
    </source>
</evidence>
<evidence type="ECO:0000313" key="2">
    <source>
        <dbReference type="EMBL" id="MCS3904021.1"/>
    </source>
</evidence>
<protein>
    <submittedName>
        <fullName evidence="2">Outer membrane autotransporter protein</fullName>
    </submittedName>
</protein>
<dbReference type="Proteomes" id="UP001204445">
    <property type="component" value="Unassembled WGS sequence"/>
</dbReference>
<keyword evidence="3" id="KW-1185">Reference proteome</keyword>
<dbReference type="AlphaFoldDB" id="A0AAE3HMQ7"/>
<dbReference type="EMBL" id="JANUCT010000014">
    <property type="protein sequence ID" value="MCS3904021.1"/>
    <property type="molecule type" value="Genomic_DNA"/>
</dbReference>
<dbReference type="SUPFAM" id="SSF103515">
    <property type="entry name" value="Autotransporter"/>
    <property type="match status" value="1"/>
</dbReference>
<reference evidence="2" key="1">
    <citation type="submission" date="2022-08" db="EMBL/GenBank/DDBJ databases">
        <title>Genomic Encyclopedia of Type Strains, Phase III (KMG-III): the genomes of soil and plant-associated and newly described type strains.</title>
        <authorList>
            <person name="Whitman W."/>
        </authorList>
    </citation>
    <scope>NUCLEOTIDE SEQUENCE</scope>
    <source>
        <strain evidence="2">HMT 1</strain>
    </source>
</reference>
<dbReference type="NCBIfam" id="TIGR01414">
    <property type="entry name" value="autotrans_barl"/>
    <property type="match status" value="1"/>
</dbReference>
<gene>
    <name evidence="2" type="ORF">J2T55_002053</name>
</gene>
<dbReference type="GO" id="GO:0019867">
    <property type="term" value="C:outer membrane"/>
    <property type="evidence" value="ECO:0007669"/>
    <property type="project" value="InterPro"/>
</dbReference>
<dbReference type="Gene3D" id="2.40.128.130">
    <property type="entry name" value="Autotransporter beta-domain"/>
    <property type="match status" value="1"/>
</dbReference>
<comment type="caution">
    <text evidence="2">The sequence shown here is derived from an EMBL/GenBank/DDBJ whole genome shotgun (WGS) entry which is preliminary data.</text>
</comment>
<dbReference type="PROSITE" id="PS51208">
    <property type="entry name" value="AUTOTRANSPORTER"/>
    <property type="match status" value="1"/>
</dbReference>
<sequence>MMTEYFHRMGQALQNRIRGGFFGGGGVAARGQSDMAGRAAGDGMADWGGWSPWVSYGRTSADNELSSTRYDATQDNVLFGIDYTYSDRLIFGISGGYENNDVTTAFNLGEMEVEGLTVAPYAAYLLTDNVSVDVAFGYSDLSIDQFRTEPGGAIVRGDTDASRWFVMSNLNANHQYRNWLFSGTAGVIYSEEDQDGFTETGGISSQTVASRNIEYGQLTFGGEIAYVEKAVEPYASLHYQYAFEDGDSTRLNPNQARRTDDDDEFRLATGLRFFANNGVSGVIEYNTILGRDHYDSHGINLIGRYQF</sequence>
<accession>A0AAE3HMQ7</accession>
<evidence type="ECO:0000313" key="3">
    <source>
        <dbReference type="Proteomes" id="UP001204445"/>
    </source>
</evidence>
<dbReference type="InterPro" id="IPR005546">
    <property type="entry name" value="Autotransporte_beta"/>
</dbReference>
<dbReference type="SMART" id="SM00869">
    <property type="entry name" value="Autotransporter"/>
    <property type="match status" value="1"/>
</dbReference>
<dbReference type="InterPro" id="IPR006315">
    <property type="entry name" value="OM_autotransptr_brl_dom"/>
</dbReference>
<dbReference type="RefSeq" id="WP_259056034.1">
    <property type="nucleotide sequence ID" value="NZ_JANUCT010000014.1"/>
</dbReference>